<evidence type="ECO:0000313" key="2">
    <source>
        <dbReference type="EMBL" id="NYI79855.1"/>
    </source>
</evidence>
<organism evidence="2 3">
    <name type="scientific">Nocardioides panzhihuensis</name>
    <dbReference type="NCBI Taxonomy" id="860243"/>
    <lineage>
        <taxon>Bacteria</taxon>
        <taxon>Bacillati</taxon>
        <taxon>Actinomycetota</taxon>
        <taxon>Actinomycetes</taxon>
        <taxon>Propionibacteriales</taxon>
        <taxon>Nocardioidaceae</taxon>
        <taxon>Nocardioides</taxon>
    </lineage>
</organism>
<feature type="domain" description="VOC" evidence="1">
    <location>
        <begin position="11"/>
        <end position="125"/>
    </location>
</feature>
<dbReference type="EMBL" id="JACBZR010000001">
    <property type="protein sequence ID" value="NYI79855.1"/>
    <property type="molecule type" value="Genomic_DNA"/>
</dbReference>
<dbReference type="RefSeq" id="WP_179660110.1">
    <property type="nucleotide sequence ID" value="NZ_JACBZR010000001.1"/>
</dbReference>
<accession>A0A7Z0DQB7</accession>
<dbReference type="Gene3D" id="3.10.180.10">
    <property type="entry name" value="2,3-Dihydroxybiphenyl 1,2-Dioxygenase, domain 1"/>
    <property type="match status" value="1"/>
</dbReference>
<dbReference type="InterPro" id="IPR041581">
    <property type="entry name" value="Glyoxalase_6"/>
</dbReference>
<dbReference type="AlphaFoldDB" id="A0A7Z0DQB7"/>
<dbReference type="PROSITE" id="PS51819">
    <property type="entry name" value="VOC"/>
    <property type="match status" value="1"/>
</dbReference>
<dbReference type="InterPro" id="IPR029068">
    <property type="entry name" value="Glyas_Bleomycin-R_OHBP_Dase"/>
</dbReference>
<evidence type="ECO:0000313" key="3">
    <source>
        <dbReference type="Proteomes" id="UP000564496"/>
    </source>
</evidence>
<evidence type="ECO:0000259" key="1">
    <source>
        <dbReference type="PROSITE" id="PS51819"/>
    </source>
</evidence>
<dbReference type="PANTHER" id="PTHR35908:SF1">
    <property type="entry name" value="CONSERVED PROTEIN"/>
    <property type="match status" value="1"/>
</dbReference>
<sequence>MTNPLPIPPVTLGAINMEAEDPQALAAFWAEVTGGTPAVSGDHVYMPAAHDGGFAMFFQPMTGPRPDRAASHLDLTVPWGSRVATVDRLLDRGATHLWDVLEEYEHVQWTTLADPEGNAFCVAEHPPVAGH</sequence>
<dbReference type="PANTHER" id="PTHR35908">
    <property type="entry name" value="HYPOTHETICAL FUSION PROTEIN"/>
    <property type="match status" value="1"/>
</dbReference>
<keyword evidence="3" id="KW-1185">Reference proteome</keyword>
<dbReference type="Proteomes" id="UP000564496">
    <property type="component" value="Unassembled WGS sequence"/>
</dbReference>
<dbReference type="SUPFAM" id="SSF54593">
    <property type="entry name" value="Glyoxalase/Bleomycin resistance protein/Dihydroxybiphenyl dioxygenase"/>
    <property type="match status" value="1"/>
</dbReference>
<proteinExistence type="predicted"/>
<dbReference type="InterPro" id="IPR037523">
    <property type="entry name" value="VOC_core"/>
</dbReference>
<comment type="caution">
    <text evidence="2">The sequence shown here is derived from an EMBL/GenBank/DDBJ whole genome shotgun (WGS) entry which is preliminary data.</text>
</comment>
<dbReference type="CDD" id="cd06587">
    <property type="entry name" value="VOC"/>
    <property type="match status" value="1"/>
</dbReference>
<protein>
    <recommendedName>
        <fullName evidence="1">VOC domain-containing protein</fullName>
    </recommendedName>
</protein>
<gene>
    <name evidence="2" type="ORF">BJ988_004503</name>
</gene>
<name>A0A7Z0DQB7_9ACTN</name>
<reference evidence="2 3" key="1">
    <citation type="submission" date="2020-07" db="EMBL/GenBank/DDBJ databases">
        <title>Sequencing the genomes of 1000 actinobacteria strains.</title>
        <authorList>
            <person name="Klenk H.-P."/>
        </authorList>
    </citation>
    <scope>NUCLEOTIDE SEQUENCE [LARGE SCALE GENOMIC DNA]</scope>
    <source>
        <strain evidence="2 3">DSM 26487</strain>
    </source>
</reference>
<dbReference type="Pfam" id="PF18029">
    <property type="entry name" value="Glyoxalase_6"/>
    <property type="match status" value="1"/>
</dbReference>